<gene>
    <name evidence="2" type="ORF">BN8_02846</name>
</gene>
<sequence length="398" mass="43996">MSCYVSHAMNIRLFARPLLLLGLLPALGWAQSATGDFQPASSNLSGAEYPKISADARVSVRLKAPDATKVQVQGGDGLQKDPLDLVKDAEGNWNGTIPSAGPGFHYYWFIVDGVRVNDPGSDAYLGYGRPTSGIEIPTPNEDFHLLKAVPHGSVREHWYQSNITSKWRRAFVYTPPGYDENPKKRYPILYLLHGAGENERGWSLQGHMSAILDNLIAEKKATPMIVVMDNGYALVPNEAPANTPGDMVKRAATLEQVYLKEIIPTMETAYRTLPGRENRAMAGLSMGGLQTMLIGMKHVDLFSHYGFFSGAIFGDMLADPKTAFNGAFADAKAFNNKVKVLWFGAGSEEKRFVEMAADACKKLGDLGIKSTYYESPGTYHEWHTWRRCLHEFAPLLFK</sequence>
<dbReference type="SUPFAM" id="SSF53474">
    <property type="entry name" value="alpha/beta-Hydrolases"/>
    <property type="match status" value="1"/>
</dbReference>
<evidence type="ECO:0000313" key="2">
    <source>
        <dbReference type="EMBL" id="CCH53729.1"/>
    </source>
</evidence>
<evidence type="ECO:0000313" key="3">
    <source>
        <dbReference type="Proteomes" id="UP000009309"/>
    </source>
</evidence>
<dbReference type="Gene3D" id="3.40.50.1820">
    <property type="entry name" value="alpha/beta hydrolase"/>
    <property type="match status" value="1"/>
</dbReference>
<dbReference type="Gene3D" id="2.60.40.10">
    <property type="entry name" value="Immunoglobulins"/>
    <property type="match status" value="1"/>
</dbReference>
<dbReference type="PANTHER" id="PTHR48098:SF1">
    <property type="entry name" value="DIACYLGLYCEROL ACYLTRANSFERASE_MYCOLYLTRANSFERASE AG85A"/>
    <property type="match status" value="1"/>
</dbReference>
<keyword evidence="1" id="KW-0732">Signal</keyword>
<accession>I2GIK4</accession>
<dbReference type="eggNOG" id="COG2382">
    <property type="taxonomic scope" value="Bacteria"/>
</dbReference>
<evidence type="ECO:0008006" key="4">
    <source>
        <dbReference type="Google" id="ProtNLM"/>
    </source>
</evidence>
<dbReference type="InterPro" id="IPR000801">
    <property type="entry name" value="Esterase-like"/>
</dbReference>
<dbReference type="InterPro" id="IPR050583">
    <property type="entry name" value="Mycobacterial_A85_antigen"/>
</dbReference>
<reference evidence="2 3" key="1">
    <citation type="journal article" date="2012" name="J. Bacteriol.">
        <title>Genome Sequence of the Filamentous Bacterium Fibrisoma limi BUZ 3T.</title>
        <authorList>
            <person name="Filippini M."/>
            <person name="Qi W."/>
            <person name="Jaenicke S."/>
            <person name="Goesmann A."/>
            <person name="Smits T.H."/>
            <person name="Bagheri H.C."/>
        </authorList>
    </citation>
    <scope>NUCLEOTIDE SEQUENCE [LARGE SCALE GENOMIC DNA]</scope>
    <source>
        <strain evidence="3">BUZ 3T</strain>
    </source>
</reference>
<dbReference type="PANTHER" id="PTHR48098">
    <property type="entry name" value="ENTEROCHELIN ESTERASE-RELATED"/>
    <property type="match status" value="1"/>
</dbReference>
<feature type="signal peptide" evidence="1">
    <location>
        <begin position="1"/>
        <end position="30"/>
    </location>
</feature>
<evidence type="ECO:0000256" key="1">
    <source>
        <dbReference type="SAM" id="SignalP"/>
    </source>
</evidence>
<proteinExistence type="predicted"/>
<protein>
    <recommendedName>
        <fullName evidence="4">Esterase</fullName>
    </recommendedName>
</protein>
<dbReference type="CDD" id="cd02858">
    <property type="entry name" value="E_set_Esterase_N"/>
    <property type="match status" value="1"/>
</dbReference>
<feature type="chain" id="PRO_5003659898" description="Esterase" evidence="1">
    <location>
        <begin position="31"/>
        <end position="398"/>
    </location>
</feature>
<keyword evidence="3" id="KW-1185">Reference proteome</keyword>
<dbReference type="InterPro" id="IPR013783">
    <property type="entry name" value="Ig-like_fold"/>
</dbReference>
<dbReference type="Proteomes" id="UP000009309">
    <property type="component" value="Unassembled WGS sequence"/>
</dbReference>
<dbReference type="SUPFAM" id="SSF81296">
    <property type="entry name" value="E set domains"/>
    <property type="match status" value="1"/>
</dbReference>
<dbReference type="Pfam" id="PF00756">
    <property type="entry name" value="Esterase"/>
    <property type="match status" value="1"/>
</dbReference>
<name>I2GIK4_9BACT</name>
<organism evidence="2 3">
    <name type="scientific">Fibrisoma limi BUZ 3</name>
    <dbReference type="NCBI Taxonomy" id="1185876"/>
    <lineage>
        <taxon>Bacteria</taxon>
        <taxon>Pseudomonadati</taxon>
        <taxon>Bacteroidota</taxon>
        <taxon>Cytophagia</taxon>
        <taxon>Cytophagales</taxon>
        <taxon>Spirosomataceae</taxon>
        <taxon>Fibrisoma</taxon>
    </lineage>
</organism>
<comment type="caution">
    <text evidence="2">The sequence shown here is derived from an EMBL/GenBank/DDBJ whole genome shotgun (WGS) entry which is preliminary data.</text>
</comment>
<dbReference type="InterPro" id="IPR029058">
    <property type="entry name" value="AB_hydrolase_fold"/>
</dbReference>
<dbReference type="AlphaFoldDB" id="I2GIK4"/>
<dbReference type="EMBL" id="CAIT01000006">
    <property type="protein sequence ID" value="CCH53729.1"/>
    <property type="molecule type" value="Genomic_DNA"/>
</dbReference>
<dbReference type="STRING" id="1185876.BN8_02846"/>
<dbReference type="GO" id="GO:0016747">
    <property type="term" value="F:acyltransferase activity, transferring groups other than amino-acyl groups"/>
    <property type="evidence" value="ECO:0007669"/>
    <property type="project" value="TreeGrafter"/>
</dbReference>
<dbReference type="InterPro" id="IPR014756">
    <property type="entry name" value="Ig_E-set"/>
</dbReference>